<comment type="caution">
    <text evidence="2">The sequence shown here is derived from an EMBL/GenBank/DDBJ whole genome shotgun (WGS) entry which is preliminary data.</text>
</comment>
<protein>
    <submittedName>
        <fullName evidence="2">Uncharacterized protein</fullName>
    </submittedName>
</protein>
<reference evidence="2" key="1">
    <citation type="submission" date="2020-01" db="EMBL/GenBank/DDBJ databases">
        <title>Genome Sequencing of Three Apophysomyces-Like Fungal Strains Confirms a Novel Fungal Genus in the Mucoromycota with divergent Burkholderia-like Endosymbiotic Bacteria.</title>
        <authorList>
            <person name="Stajich J.E."/>
            <person name="Macias A.M."/>
            <person name="Carter-House D."/>
            <person name="Lovett B."/>
            <person name="Kasson L.R."/>
            <person name="Berry K."/>
            <person name="Grigoriev I."/>
            <person name="Chang Y."/>
            <person name="Spatafora J."/>
            <person name="Kasson M.T."/>
        </authorList>
    </citation>
    <scope>NUCLEOTIDE SEQUENCE</scope>
    <source>
        <strain evidence="2">NRRL A-21654</strain>
    </source>
</reference>
<sequence length="263" mass="29847">MRDKSKQFATSSSTNDPPKKKQRFMAADIQWCINKKDTLTLKSFSDEFGLLNRQYAEIRRYKLYWLKRSRTRTQLDAHIECAEYVHDVVERETRTLSSTVTATDTTITTPTTAISSDTISSTANDTVRTTNVESETEADTAPTEVAADPLAEDVKNMSPLTPWIFKDQPFVLYRIIRTRAFSPGQHSPLCMDVFTEDVISKLNKELLSEIMDFNLDMTDDACMKLARIINNVESNMQSKDDAELDLLMLGEELEVSWTVFGAG</sequence>
<evidence type="ECO:0000313" key="3">
    <source>
        <dbReference type="Proteomes" id="UP000605846"/>
    </source>
</evidence>
<feature type="compositionally biased region" description="Polar residues" evidence="1">
    <location>
        <begin position="7"/>
        <end position="16"/>
    </location>
</feature>
<dbReference type="EMBL" id="JABAYA010000639">
    <property type="protein sequence ID" value="KAF7720504.1"/>
    <property type="molecule type" value="Genomic_DNA"/>
</dbReference>
<feature type="region of interest" description="Disordered" evidence="1">
    <location>
        <begin position="1"/>
        <end position="20"/>
    </location>
</feature>
<accession>A0A8H7ENW8</accession>
<evidence type="ECO:0000256" key="1">
    <source>
        <dbReference type="SAM" id="MobiDB-lite"/>
    </source>
</evidence>
<proteinExistence type="predicted"/>
<evidence type="ECO:0000313" key="2">
    <source>
        <dbReference type="EMBL" id="KAF7720504.1"/>
    </source>
</evidence>
<dbReference type="Proteomes" id="UP000605846">
    <property type="component" value="Unassembled WGS sequence"/>
</dbReference>
<keyword evidence="3" id="KW-1185">Reference proteome</keyword>
<organism evidence="2 3">
    <name type="scientific">Apophysomyces ossiformis</name>
    <dbReference type="NCBI Taxonomy" id="679940"/>
    <lineage>
        <taxon>Eukaryota</taxon>
        <taxon>Fungi</taxon>
        <taxon>Fungi incertae sedis</taxon>
        <taxon>Mucoromycota</taxon>
        <taxon>Mucoromycotina</taxon>
        <taxon>Mucoromycetes</taxon>
        <taxon>Mucorales</taxon>
        <taxon>Mucorineae</taxon>
        <taxon>Mucoraceae</taxon>
        <taxon>Apophysomyces</taxon>
    </lineage>
</organism>
<gene>
    <name evidence="2" type="ORF">EC973_007968</name>
</gene>
<dbReference type="AlphaFoldDB" id="A0A8H7ENW8"/>
<dbReference type="OrthoDB" id="2263455at2759"/>
<name>A0A8H7ENW8_9FUNG</name>